<accession>A0A0X3UUJ2</accession>
<gene>
    <name evidence="2" type="ORF">ADL12_19485</name>
</gene>
<protein>
    <recommendedName>
        <fullName evidence="4">Transposase</fullName>
    </recommendedName>
</protein>
<keyword evidence="3" id="KW-1185">Reference proteome</keyword>
<organism evidence="2 3">
    <name type="scientific">Streptomyces regalis</name>
    <dbReference type="NCBI Taxonomy" id="68262"/>
    <lineage>
        <taxon>Bacteria</taxon>
        <taxon>Bacillati</taxon>
        <taxon>Actinomycetota</taxon>
        <taxon>Actinomycetes</taxon>
        <taxon>Kitasatosporales</taxon>
        <taxon>Streptomycetaceae</taxon>
        <taxon>Streptomyces</taxon>
    </lineage>
</organism>
<proteinExistence type="predicted"/>
<sequence>MVYSDNSGRRIRRRVKRRRQPAGSKPDEAKTRYIRQVAEDNPRFTLEEVHAEIYYNRGRHDISKDMVRKVLGEPRLRLPRWPFGR</sequence>
<dbReference type="EMBL" id="LLZG01000142">
    <property type="protein sequence ID" value="KUL36190.1"/>
    <property type="molecule type" value="Genomic_DNA"/>
</dbReference>
<dbReference type="Proteomes" id="UP000053923">
    <property type="component" value="Unassembled WGS sequence"/>
</dbReference>
<reference evidence="3" key="1">
    <citation type="submission" date="2015-10" db="EMBL/GenBank/DDBJ databases">
        <authorList>
            <person name="Ju K.-S."/>
            <person name="Doroghazi J.R."/>
            <person name="Metcalf W.W."/>
        </authorList>
    </citation>
    <scope>NUCLEOTIDE SEQUENCE [LARGE SCALE GENOMIC DNA]</scope>
    <source>
        <strain evidence="3">NRRL 3151</strain>
    </source>
</reference>
<evidence type="ECO:0000313" key="3">
    <source>
        <dbReference type="Proteomes" id="UP000053923"/>
    </source>
</evidence>
<dbReference type="AlphaFoldDB" id="A0A0X3UUJ2"/>
<name>A0A0X3UUJ2_9ACTN</name>
<dbReference type="OrthoDB" id="4269957at2"/>
<evidence type="ECO:0000256" key="1">
    <source>
        <dbReference type="SAM" id="MobiDB-lite"/>
    </source>
</evidence>
<comment type="caution">
    <text evidence="2">The sequence shown here is derived from an EMBL/GenBank/DDBJ whole genome shotgun (WGS) entry which is preliminary data.</text>
</comment>
<dbReference type="RefSeq" id="WP_062703947.1">
    <property type="nucleotide sequence ID" value="NZ_LLZG01000142.1"/>
</dbReference>
<feature type="compositionally biased region" description="Basic residues" evidence="1">
    <location>
        <begin position="9"/>
        <end position="20"/>
    </location>
</feature>
<feature type="region of interest" description="Disordered" evidence="1">
    <location>
        <begin position="1"/>
        <end position="31"/>
    </location>
</feature>
<evidence type="ECO:0008006" key="4">
    <source>
        <dbReference type="Google" id="ProtNLM"/>
    </source>
</evidence>
<evidence type="ECO:0000313" key="2">
    <source>
        <dbReference type="EMBL" id="KUL36190.1"/>
    </source>
</evidence>